<dbReference type="PANTHER" id="PTHR11953">
    <property type="entry name" value="EXOSOME COMPLEX COMPONENT"/>
    <property type="match status" value="1"/>
</dbReference>
<keyword evidence="5" id="KW-0271">Exosome</keyword>
<dbReference type="InterPro" id="IPR027408">
    <property type="entry name" value="PNPase/RNase_PH_dom_sf"/>
</dbReference>
<dbReference type="GO" id="GO:0071051">
    <property type="term" value="P:poly(A)-dependent snoRNA 3'-end processing"/>
    <property type="evidence" value="ECO:0007669"/>
    <property type="project" value="TreeGrafter"/>
</dbReference>
<name>A0A2P6TCV8_CHLSO</name>
<dbReference type="GO" id="GO:0003723">
    <property type="term" value="F:RNA binding"/>
    <property type="evidence" value="ECO:0007669"/>
    <property type="project" value="TreeGrafter"/>
</dbReference>
<evidence type="ECO:0000256" key="2">
    <source>
        <dbReference type="ARBA" id="ARBA00004604"/>
    </source>
</evidence>
<dbReference type="Pfam" id="PF03725">
    <property type="entry name" value="RNase_PH_C"/>
    <property type="match status" value="1"/>
</dbReference>
<accession>A0A2P6TCV8</accession>
<dbReference type="InterPro" id="IPR001247">
    <property type="entry name" value="ExoRNase_PH_dom1"/>
</dbReference>
<feature type="domain" description="Exoribonuclease phosphorolytic" evidence="7">
    <location>
        <begin position="18"/>
        <end position="148"/>
    </location>
</feature>
<feature type="domain" description="Exoribonuclease phosphorolytic" evidence="8">
    <location>
        <begin position="151"/>
        <end position="216"/>
    </location>
</feature>
<feature type="region of interest" description="Disordered" evidence="6">
    <location>
        <begin position="242"/>
        <end position="262"/>
    </location>
</feature>
<evidence type="ECO:0000256" key="6">
    <source>
        <dbReference type="SAM" id="MobiDB-lite"/>
    </source>
</evidence>
<keyword evidence="10" id="KW-1185">Reference proteome</keyword>
<comment type="similarity">
    <text evidence="3">Belongs to the RNase PH family.</text>
</comment>
<dbReference type="Pfam" id="PF01138">
    <property type="entry name" value="RNase_PH"/>
    <property type="match status" value="1"/>
</dbReference>
<proteinExistence type="inferred from homology"/>
<dbReference type="InterPro" id="IPR036345">
    <property type="entry name" value="ExoRNase_PH_dom2_sf"/>
</dbReference>
<gene>
    <name evidence="9" type="ORF">C2E21_8922</name>
</gene>
<evidence type="ECO:0000259" key="7">
    <source>
        <dbReference type="Pfam" id="PF01138"/>
    </source>
</evidence>
<dbReference type="InterPro" id="IPR015847">
    <property type="entry name" value="ExoRNase_PH_dom2"/>
</dbReference>
<dbReference type="AlphaFoldDB" id="A0A2P6TCV8"/>
<dbReference type="Gene3D" id="3.30.230.70">
    <property type="entry name" value="GHMP Kinase, N-terminal domain"/>
    <property type="match status" value="1"/>
</dbReference>
<reference evidence="9 10" key="1">
    <citation type="journal article" date="2018" name="Plant J.">
        <title>Genome sequences of Chlorella sorokiniana UTEX 1602 and Micractinium conductrix SAG 241.80: implications to maltose excretion by a green alga.</title>
        <authorList>
            <person name="Arriola M.B."/>
            <person name="Velmurugan N."/>
            <person name="Zhang Y."/>
            <person name="Plunkett M.H."/>
            <person name="Hondzo H."/>
            <person name="Barney B.M."/>
        </authorList>
    </citation>
    <scope>NUCLEOTIDE SEQUENCE [LARGE SCALE GENOMIC DNA]</scope>
    <source>
        <strain evidence="10">UTEX 1602</strain>
    </source>
</reference>
<sequence length="262" mass="28631">MEYVSPEGLRLDGRRPKELRQLKAELGVLASADGSAMFEMGNTKVLAAVFGPKPIENRSQEDEKRCLVKCEYAMASFSTGERRRRGKGDRRATEITKAIRNCLEQTILVELMPRSQIDVYVQVLQADGGTRCACINAAFMALAAAAVPMRDILASCAAGYLESTALLDLNYVEDSGGGPDVAVAIHPNYQDRVVLLQQDNRVAIETFEEVMQLAVAGCRAVGEFMRQQLLEHTQKLAAARAAGEQQAAAAQEDDDALDEDDY</sequence>
<dbReference type="InterPro" id="IPR050080">
    <property type="entry name" value="RNase_PH"/>
</dbReference>
<dbReference type="SUPFAM" id="SSF54211">
    <property type="entry name" value="Ribosomal protein S5 domain 2-like"/>
    <property type="match status" value="1"/>
</dbReference>
<comment type="subcellular location">
    <subcellularLocation>
        <location evidence="1">Cytoplasm</location>
    </subcellularLocation>
    <subcellularLocation>
        <location evidence="2">Nucleus</location>
        <location evidence="2">Nucleolus</location>
    </subcellularLocation>
</comment>
<dbReference type="InterPro" id="IPR020568">
    <property type="entry name" value="Ribosomal_Su5_D2-typ_SF"/>
</dbReference>
<dbReference type="CDD" id="cd11370">
    <property type="entry name" value="RNase_PH_RRP41"/>
    <property type="match status" value="1"/>
</dbReference>
<keyword evidence="4" id="KW-0963">Cytoplasm</keyword>
<protein>
    <submittedName>
        <fullName evidence="9">Exosome complex component RRP41-like protein isoform B</fullName>
    </submittedName>
</protein>
<dbReference type="GO" id="GO:0000176">
    <property type="term" value="C:nuclear exosome (RNase complex)"/>
    <property type="evidence" value="ECO:0007669"/>
    <property type="project" value="TreeGrafter"/>
</dbReference>
<dbReference type="EMBL" id="LHPG02000023">
    <property type="protein sequence ID" value="PRW20484.1"/>
    <property type="molecule type" value="Genomic_DNA"/>
</dbReference>
<organism evidence="9 10">
    <name type="scientific">Chlorella sorokiniana</name>
    <name type="common">Freshwater green alga</name>
    <dbReference type="NCBI Taxonomy" id="3076"/>
    <lineage>
        <taxon>Eukaryota</taxon>
        <taxon>Viridiplantae</taxon>
        <taxon>Chlorophyta</taxon>
        <taxon>core chlorophytes</taxon>
        <taxon>Trebouxiophyceae</taxon>
        <taxon>Chlorellales</taxon>
        <taxon>Chlorellaceae</taxon>
        <taxon>Chlorella clade</taxon>
        <taxon>Chlorella</taxon>
    </lineage>
</organism>
<dbReference type="GO" id="GO:0005730">
    <property type="term" value="C:nucleolus"/>
    <property type="evidence" value="ECO:0007669"/>
    <property type="project" value="UniProtKB-SubCell"/>
</dbReference>
<dbReference type="Proteomes" id="UP000239899">
    <property type="component" value="Unassembled WGS sequence"/>
</dbReference>
<evidence type="ECO:0000313" key="9">
    <source>
        <dbReference type="EMBL" id="PRW20484.1"/>
    </source>
</evidence>
<dbReference type="FunFam" id="3.30.230.70:FF:000004">
    <property type="entry name" value="Exosome complex component Rrp41"/>
    <property type="match status" value="1"/>
</dbReference>
<dbReference type="GO" id="GO:0016075">
    <property type="term" value="P:rRNA catabolic process"/>
    <property type="evidence" value="ECO:0007669"/>
    <property type="project" value="TreeGrafter"/>
</dbReference>
<evidence type="ECO:0000256" key="5">
    <source>
        <dbReference type="ARBA" id="ARBA00022835"/>
    </source>
</evidence>
<dbReference type="OrthoDB" id="27298at2759"/>
<comment type="caution">
    <text evidence="9">The sequence shown here is derived from an EMBL/GenBank/DDBJ whole genome shotgun (WGS) entry which is preliminary data.</text>
</comment>
<feature type="compositionally biased region" description="Acidic residues" evidence="6">
    <location>
        <begin position="251"/>
        <end position="262"/>
    </location>
</feature>
<evidence type="ECO:0000256" key="1">
    <source>
        <dbReference type="ARBA" id="ARBA00004496"/>
    </source>
</evidence>
<dbReference type="GO" id="GO:0034475">
    <property type="term" value="P:U4 snRNA 3'-end processing"/>
    <property type="evidence" value="ECO:0007669"/>
    <property type="project" value="TreeGrafter"/>
</dbReference>
<evidence type="ECO:0000256" key="4">
    <source>
        <dbReference type="ARBA" id="ARBA00022490"/>
    </source>
</evidence>
<evidence type="ECO:0000313" key="10">
    <source>
        <dbReference type="Proteomes" id="UP000239899"/>
    </source>
</evidence>
<dbReference type="GO" id="GO:0071028">
    <property type="term" value="P:nuclear mRNA surveillance"/>
    <property type="evidence" value="ECO:0007669"/>
    <property type="project" value="TreeGrafter"/>
</dbReference>
<dbReference type="SUPFAM" id="SSF55666">
    <property type="entry name" value="Ribonuclease PH domain 2-like"/>
    <property type="match status" value="1"/>
</dbReference>
<dbReference type="PANTHER" id="PTHR11953:SF0">
    <property type="entry name" value="EXOSOME COMPLEX COMPONENT RRP41"/>
    <property type="match status" value="1"/>
</dbReference>
<dbReference type="GO" id="GO:0000177">
    <property type="term" value="C:cytoplasmic exosome (RNase complex)"/>
    <property type="evidence" value="ECO:0007669"/>
    <property type="project" value="TreeGrafter"/>
</dbReference>
<evidence type="ECO:0000259" key="8">
    <source>
        <dbReference type="Pfam" id="PF03725"/>
    </source>
</evidence>
<evidence type="ECO:0000256" key="3">
    <source>
        <dbReference type="ARBA" id="ARBA00006678"/>
    </source>
</evidence>